<comment type="caution">
    <text evidence="3">The sequence shown here is derived from an EMBL/GenBank/DDBJ whole genome shotgun (WGS) entry which is preliminary data.</text>
</comment>
<sequence>MPGKPSWKSPSFRLRTEGGVVGGGKEQVVVEEEKQVTGRKRRENKRSKGGRPIGEREPVEQADESTVGRKARRQRGVLVAPPGGRKHSEPESLQTDVVMARCRSYLRGLAVCVTVLLLASGVVMIGVGFSSIDGNTPVAVLFDQLSSSDGLLVLQVFGPITVLLSRPGNWSSEFRPCVTVGSDLYPPTPQVTDTWVHSEPCGPILKSYLSFPIKLRIGIISAFATIALRIHDDDSMMHHINNNDTATQRHGDGHENNNTINCDPRLCASLCGDTSAPYEDYYFLQKHFSSLARWFPAPPESHGMIQLGNKEIIKAV</sequence>
<evidence type="ECO:0000256" key="2">
    <source>
        <dbReference type="SAM" id="Phobius"/>
    </source>
</evidence>
<dbReference type="EMBL" id="VEVO01000016">
    <property type="protein sequence ID" value="KAF0028778.1"/>
    <property type="molecule type" value="Genomic_DNA"/>
</dbReference>
<evidence type="ECO:0000313" key="3">
    <source>
        <dbReference type="EMBL" id="KAF0028778.1"/>
    </source>
</evidence>
<feature type="compositionally biased region" description="Basic residues" evidence="1">
    <location>
        <begin position="37"/>
        <end position="49"/>
    </location>
</feature>
<gene>
    <name evidence="3" type="ORF">F2P81_017883</name>
</gene>
<accession>A0A6A4S962</accession>
<reference evidence="3 4" key="1">
    <citation type="submission" date="2019-06" db="EMBL/GenBank/DDBJ databases">
        <title>Draft genomes of female and male turbot (Scophthalmus maximus).</title>
        <authorList>
            <person name="Xu H."/>
            <person name="Xu X.-W."/>
            <person name="Shao C."/>
            <person name="Chen S."/>
        </authorList>
    </citation>
    <scope>NUCLEOTIDE SEQUENCE [LARGE SCALE GENOMIC DNA]</scope>
    <source>
        <strain evidence="3">Ysfricsl-2016a</strain>
        <tissue evidence="3">Blood</tissue>
    </source>
</reference>
<feature type="region of interest" description="Disordered" evidence="1">
    <location>
        <begin position="1"/>
        <end position="92"/>
    </location>
</feature>
<dbReference type="AlphaFoldDB" id="A0A6A4S962"/>
<keyword evidence="2" id="KW-1133">Transmembrane helix</keyword>
<name>A0A6A4S962_SCOMX</name>
<keyword evidence="2" id="KW-0472">Membrane</keyword>
<evidence type="ECO:0000313" key="4">
    <source>
        <dbReference type="Proteomes" id="UP000438429"/>
    </source>
</evidence>
<feature type="transmembrane region" description="Helical" evidence="2">
    <location>
        <begin position="109"/>
        <end position="132"/>
    </location>
</feature>
<evidence type="ECO:0000256" key="1">
    <source>
        <dbReference type="SAM" id="MobiDB-lite"/>
    </source>
</evidence>
<proteinExistence type="predicted"/>
<dbReference type="Proteomes" id="UP000438429">
    <property type="component" value="Unassembled WGS sequence"/>
</dbReference>
<protein>
    <submittedName>
        <fullName evidence="3">Uncharacterized protein</fullName>
    </submittedName>
</protein>
<keyword evidence="2" id="KW-0812">Transmembrane</keyword>
<organism evidence="3 4">
    <name type="scientific">Scophthalmus maximus</name>
    <name type="common">Turbot</name>
    <name type="synonym">Psetta maxima</name>
    <dbReference type="NCBI Taxonomy" id="52904"/>
    <lineage>
        <taxon>Eukaryota</taxon>
        <taxon>Metazoa</taxon>
        <taxon>Chordata</taxon>
        <taxon>Craniata</taxon>
        <taxon>Vertebrata</taxon>
        <taxon>Euteleostomi</taxon>
        <taxon>Actinopterygii</taxon>
        <taxon>Neopterygii</taxon>
        <taxon>Teleostei</taxon>
        <taxon>Neoteleostei</taxon>
        <taxon>Acanthomorphata</taxon>
        <taxon>Carangaria</taxon>
        <taxon>Pleuronectiformes</taxon>
        <taxon>Pleuronectoidei</taxon>
        <taxon>Scophthalmidae</taxon>
        <taxon>Scophthalmus</taxon>
    </lineage>
</organism>